<dbReference type="InterPro" id="IPR058163">
    <property type="entry name" value="LysR-type_TF_proteobact-type"/>
</dbReference>
<comment type="caution">
    <text evidence="6">The sequence shown here is derived from an EMBL/GenBank/DDBJ whole genome shotgun (WGS) entry which is preliminary data.</text>
</comment>
<evidence type="ECO:0000256" key="1">
    <source>
        <dbReference type="ARBA" id="ARBA00009437"/>
    </source>
</evidence>
<dbReference type="Pfam" id="PF00126">
    <property type="entry name" value="HTH_1"/>
    <property type="match status" value="1"/>
</dbReference>
<accession>K2LN43</accession>
<dbReference type="AlphaFoldDB" id="K2LN43"/>
<dbReference type="EMBL" id="AMRM01000008">
    <property type="protein sequence ID" value="EKF19159.1"/>
    <property type="molecule type" value="Genomic_DNA"/>
</dbReference>
<dbReference type="SUPFAM" id="SSF53850">
    <property type="entry name" value="Periplasmic binding protein-like II"/>
    <property type="match status" value="1"/>
</dbReference>
<evidence type="ECO:0000313" key="7">
    <source>
        <dbReference type="Proteomes" id="UP000006786"/>
    </source>
</evidence>
<dbReference type="eggNOG" id="COG0583">
    <property type="taxonomic scope" value="Bacteria"/>
</dbReference>
<dbReference type="Proteomes" id="UP000006786">
    <property type="component" value="Unassembled WGS sequence"/>
</dbReference>
<dbReference type="InterPro" id="IPR000847">
    <property type="entry name" value="LysR_HTH_N"/>
</dbReference>
<reference evidence="6 7" key="1">
    <citation type="journal article" date="2012" name="J. Bacteriol.">
        <title>Genome Sequence of Nitratireductor pacificus Type Strain pht-3B.</title>
        <authorList>
            <person name="Lai Q."/>
            <person name="Li G."/>
            <person name="Shao Z."/>
        </authorList>
    </citation>
    <scope>NUCLEOTIDE SEQUENCE [LARGE SCALE GENOMIC DNA]</scope>
    <source>
        <strain evidence="7">pht-3B</strain>
    </source>
</reference>
<keyword evidence="7" id="KW-1185">Reference proteome</keyword>
<comment type="similarity">
    <text evidence="1">Belongs to the LysR transcriptional regulatory family.</text>
</comment>
<evidence type="ECO:0000256" key="2">
    <source>
        <dbReference type="ARBA" id="ARBA00023015"/>
    </source>
</evidence>
<dbReference type="CDD" id="cd08432">
    <property type="entry name" value="PBP2_GcdR_TrpI_HvrB_AmpR_like"/>
    <property type="match status" value="1"/>
</dbReference>
<keyword evidence="3 6" id="KW-0238">DNA-binding</keyword>
<dbReference type="PATRIC" id="fig|391937.3.peg.1749"/>
<dbReference type="PROSITE" id="PS50931">
    <property type="entry name" value="HTH_LYSR"/>
    <property type="match status" value="1"/>
</dbReference>
<dbReference type="PANTHER" id="PTHR30537">
    <property type="entry name" value="HTH-TYPE TRANSCRIPTIONAL REGULATOR"/>
    <property type="match status" value="1"/>
</dbReference>
<dbReference type="STRING" id="391937.NA2_08516"/>
<dbReference type="Gene3D" id="3.40.190.10">
    <property type="entry name" value="Periplasmic binding protein-like II"/>
    <property type="match status" value="2"/>
</dbReference>
<feature type="domain" description="HTH lysR-type" evidence="5">
    <location>
        <begin position="6"/>
        <end position="63"/>
    </location>
</feature>
<dbReference type="OrthoDB" id="9807765at2"/>
<evidence type="ECO:0000259" key="5">
    <source>
        <dbReference type="PROSITE" id="PS50931"/>
    </source>
</evidence>
<dbReference type="GO" id="GO:0003700">
    <property type="term" value="F:DNA-binding transcription factor activity"/>
    <property type="evidence" value="ECO:0007669"/>
    <property type="project" value="InterPro"/>
</dbReference>
<dbReference type="SUPFAM" id="SSF46785">
    <property type="entry name" value="Winged helix' DNA-binding domain"/>
    <property type="match status" value="1"/>
</dbReference>
<dbReference type="InterPro" id="IPR036390">
    <property type="entry name" value="WH_DNA-bd_sf"/>
</dbReference>
<gene>
    <name evidence="6" type="ORF">NA2_08516</name>
</gene>
<keyword evidence="4" id="KW-0804">Transcription</keyword>
<organism evidence="6 7">
    <name type="scientific">Nitratireductor pacificus pht-3B</name>
    <dbReference type="NCBI Taxonomy" id="391937"/>
    <lineage>
        <taxon>Bacteria</taxon>
        <taxon>Pseudomonadati</taxon>
        <taxon>Pseudomonadota</taxon>
        <taxon>Alphaproteobacteria</taxon>
        <taxon>Hyphomicrobiales</taxon>
        <taxon>Phyllobacteriaceae</taxon>
        <taxon>Nitratireductor</taxon>
    </lineage>
</organism>
<dbReference type="InterPro" id="IPR005119">
    <property type="entry name" value="LysR_subst-bd"/>
</dbReference>
<dbReference type="GO" id="GO:0006351">
    <property type="term" value="P:DNA-templated transcription"/>
    <property type="evidence" value="ECO:0007669"/>
    <property type="project" value="TreeGrafter"/>
</dbReference>
<keyword evidence="2" id="KW-0805">Transcription regulation</keyword>
<evidence type="ECO:0000256" key="3">
    <source>
        <dbReference type="ARBA" id="ARBA00023125"/>
    </source>
</evidence>
<evidence type="ECO:0000256" key="4">
    <source>
        <dbReference type="ARBA" id="ARBA00023163"/>
    </source>
</evidence>
<protein>
    <submittedName>
        <fullName evidence="6">DNA-binding transcriptional activator GcvA</fullName>
    </submittedName>
</protein>
<dbReference type="RefSeq" id="WP_008596214.1">
    <property type="nucleotide sequence ID" value="NZ_AMRM01000008.1"/>
</dbReference>
<dbReference type="InterPro" id="IPR036388">
    <property type="entry name" value="WH-like_DNA-bd_sf"/>
</dbReference>
<dbReference type="GO" id="GO:0043565">
    <property type="term" value="F:sequence-specific DNA binding"/>
    <property type="evidence" value="ECO:0007669"/>
    <property type="project" value="TreeGrafter"/>
</dbReference>
<proteinExistence type="inferred from homology"/>
<name>K2LN43_9HYPH</name>
<dbReference type="Gene3D" id="1.10.10.10">
    <property type="entry name" value="Winged helix-like DNA-binding domain superfamily/Winged helix DNA-binding domain"/>
    <property type="match status" value="1"/>
</dbReference>
<dbReference type="PANTHER" id="PTHR30537:SF26">
    <property type="entry name" value="GLYCINE CLEAVAGE SYSTEM TRANSCRIPTIONAL ACTIVATOR"/>
    <property type="match status" value="1"/>
</dbReference>
<sequence>MVRPLPPLPALRAFEAASRHLSFARAGGELGVTPGAVSHQMKQLEKWVGGPLFERRANGVCLTETGRVFATRLKAIFDQLTAVSVAARVPGGLSAVTVRCQFSLATKWLTPRIGRFRQSHPDISVAVMALPHRWSANEPDPDLAIYHSRGTVMGVQQDTLINGNLIVVGTPALTATLPPAPTPADLLASPLIKVDFTEPGWHDEGWEAWFAATGFGHLELRSTLSFNLVHLAIDACLAGAGFALVPDFLVEAELGAGRLVEAFGISLPIRQPYVIMTPEASLVRPEVALLRSWLLEEGLTSARAGGPAMGATAPGA</sequence>
<evidence type="ECO:0000313" key="6">
    <source>
        <dbReference type="EMBL" id="EKF19159.1"/>
    </source>
</evidence>
<dbReference type="Pfam" id="PF03466">
    <property type="entry name" value="LysR_substrate"/>
    <property type="match status" value="1"/>
</dbReference>